<sequence length="175" mass="20399">MASLSGLSRSWRMLRACIIDFGGKKVLLKVLHLKGVIRFGKKGKLSPRYIGMFLVLERVGAVAYRLALPLSLARVHPLFHISMIRKYYKDKSHVLHYNIVHLDGNLTYEEESIAIVDRQFWKLGSKVVYSMKVLWKGQLTEEAIWESESNMRNRYLHLFTSSGTFQCPFKDKRFF</sequence>
<feature type="domain" description="Tf2-1-like SH3-like" evidence="1">
    <location>
        <begin position="23"/>
        <end position="88"/>
    </location>
</feature>
<dbReference type="PANTHER" id="PTHR46148:SF60">
    <property type="entry name" value="CHROMO DOMAIN-CONTAINING PROTEIN"/>
    <property type="match status" value="1"/>
</dbReference>
<dbReference type="PaxDb" id="4097-A0A1S4BNI5"/>
<proteinExistence type="predicted"/>
<dbReference type="AlphaFoldDB" id="A0A1S4BNI5"/>
<dbReference type="InterPro" id="IPR056924">
    <property type="entry name" value="SH3_Tf2-1"/>
</dbReference>
<dbReference type="PANTHER" id="PTHR46148">
    <property type="entry name" value="CHROMO DOMAIN-CONTAINING PROTEIN"/>
    <property type="match status" value="1"/>
</dbReference>
<evidence type="ECO:0000259" key="1">
    <source>
        <dbReference type="Pfam" id="PF24626"/>
    </source>
</evidence>
<name>A0A1S4BNI5_TOBAC</name>
<dbReference type="RefSeq" id="XP_016490422.1">
    <property type="nucleotide sequence ID" value="XM_016634936.1"/>
</dbReference>
<organism evidence="2">
    <name type="scientific">Nicotiana tabacum</name>
    <name type="common">Common tobacco</name>
    <dbReference type="NCBI Taxonomy" id="4097"/>
    <lineage>
        <taxon>Eukaryota</taxon>
        <taxon>Viridiplantae</taxon>
        <taxon>Streptophyta</taxon>
        <taxon>Embryophyta</taxon>
        <taxon>Tracheophyta</taxon>
        <taxon>Spermatophyta</taxon>
        <taxon>Magnoliopsida</taxon>
        <taxon>eudicotyledons</taxon>
        <taxon>Gunneridae</taxon>
        <taxon>Pentapetalae</taxon>
        <taxon>asterids</taxon>
        <taxon>lamiids</taxon>
        <taxon>Solanales</taxon>
        <taxon>Solanaceae</taxon>
        <taxon>Nicotianoideae</taxon>
        <taxon>Nicotianeae</taxon>
        <taxon>Nicotiana</taxon>
    </lineage>
</organism>
<dbReference type="OrthoDB" id="1430630at2759"/>
<dbReference type="KEGG" id="nta:107810188"/>
<dbReference type="Pfam" id="PF24626">
    <property type="entry name" value="SH3_Tf2-1"/>
    <property type="match status" value="1"/>
</dbReference>
<protein>
    <recommendedName>
        <fullName evidence="1">Tf2-1-like SH3-like domain-containing protein</fullName>
    </recommendedName>
</protein>
<reference evidence="2" key="1">
    <citation type="submission" date="2025-08" db="UniProtKB">
        <authorList>
            <consortium name="RefSeq"/>
        </authorList>
    </citation>
    <scope>IDENTIFICATION</scope>
</reference>
<accession>A0A1S4BNI5</accession>
<evidence type="ECO:0000313" key="2">
    <source>
        <dbReference type="RefSeq" id="XP_016490422.1"/>
    </source>
</evidence>
<gene>
    <name evidence="2" type="primary">LOC107810188</name>
</gene>